<keyword evidence="5" id="KW-1185">Reference proteome</keyword>
<dbReference type="AlphaFoldDB" id="D6WGV6"/>
<dbReference type="CDD" id="cd06558">
    <property type="entry name" value="crotonase-like"/>
    <property type="match status" value="1"/>
</dbReference>
<dbReference type="InterPro" id="IPR051053">
    <property type="entry name" value="ECH/Chromodomain_protein"/>
</dbReference>
<dbReference type="FunCoup" id="D6WGV6">
    <property type="interactions" value="512"/>
</dbReference>
<dbReference type="HOGENOM" id="CLU_009834_7_2_1"/>
<dbReference type="GO" id="GO:0004165">
    <property type="term" value="F:delta(3)-delta(2)-enoyl-CoA isomerase activity"/>
    <property type="evidence" value="ECO:0007669"/>
    <property type="project" value="UniProtKB-ARBA"/>
</dbReference>
<dbReference type="STRING" id="7070.D6WGV6"/>
<accession>D6WGV6</accession>
<organism evidence="4 5">
    <name type="scientific">Tribolium castaneum</name>
    <name type="common">Red flour beetle</name>
    <dbReference type="NCBI Taxonomy" id="7070"/>
    <lineage>
        <taxon>Eukaryota</taxon>
        <taxon>Metazoa</taxon>
        <taxon>Ecdysozoa</taxon>
        <taxon>Arthropoda</taxon>
        <taxon>Hexapoda</taxon>
        <taxon>Insecta</taxon>
        <taxon>Pterygota</taxon>
        <taxon>Neoptera</taxon>
        <taxon>Endopterygota</taxon>
        <taxon>Coleoptera</taxon>
        <taxon>Polyphaga</taxon>
        <taxon>Cucujiformia</taxon>
        <taxon>Tenebrionidae</taxon>
        <taxon>Tenebrionidae incertae sedis</taxon>
        <taxon>Tribolium</taxon>
    </lineage>
</organism>
<gene>
    <name evidence="4" type="primary">AUGUSTUS-3.0.2_03466</name>
    <name evidence="4" type="ORF">TcasGA2_TC003466</name>
</gene>
<comment type="subcellular location">
    <subcellularLocation>
        <location evidence="1">Peroxisome</location>
    </subcellularLocation>
</comment>
<dbReference type="InParanoid" id="D6WGV6"/>
<dbReference type="OrthoDB" id="409763at2759"/>
<dbReference type="PANTHER" id="PTHR43684:SF1">
    <property type="entry name" value="ENOYL-COA DELTA ISOMERASE 2"/>
    <property type="match status" value="1"/>
</dbReference>
<dbReference type="PhylomeDB" id="D6WGV6"/>
<evidence type="ECO:0000256" key="3">
    <source>
        <dbReference type="ARBA" id="ARBA00023235"/>
    </source>
</evidence>
<dbReference type="eggNOG" id="KOG0016">
    <property type="taxonomic scope" value="Eukaryota"/>
</dbReference>
<name>D6WGV6_TRICA</name>
<reference evidence="4 5" key="1">
    <citation type="journal article" date="2008" name="Nature">
        <title>The genome of the model beetle and pest Tribolium castaneum.</title>
        <authorList>
            <consortium name="Tribolium Genome Sequencing Consortium"/>
            <person name="Richards S."/>
            <person name="Gibbs R.A."/>
            <person name="Weinstock G.M."/>
            <person name="Brown S.J."/>
            <person name="Denell R."/>
            <person name="Beeman R.W."/>
            <person name="Gibbs R."/>
            <person name="Beeman R.W."/>
            <person name="Brown S.J."/>
            <person name="Bucher G."/>
            <person name="Friedrich M."/>
            <person name="Grimmelikhuijzen C.J."/>
            <person name="Klingler M."/>
            <person name="Lorenzen M."/>
            <person name="Richards S."/>
            <person name="Roth S."/>
            <person name="Schroder R."/>
            <person name="Tautz D."/>
            <person name="Zdobnov E.M."/>
            <person name="Muzny D."/>
            <person name="Gibbs R.A."/>
            <person name="Weinstock G.M."/>
            <person name="Attaway T."/>
            <person name="Bell S."/>
            <person name="Buhay C.J."/>
            <person name="Chandrabose M.N."/>
            <person name="Chavez D."/>
            <person name="Clerk-Blankenburg K.P."/>
            <person name="Cree A."/>
            <person name="Dao M."/>
            <person name="Davis C."/>
            <person name="Chacko J."/>
            <person name="Dinh H."/>
            <person name="Dugan-Rocha S."/>
            <person name="Fowler G."/>
            <person name="Garner T.T."/>
            <person name="Garnes J."/>
            <person name="Gnirke A."/>
            <person name="Hawes A."/>
            <person name="Hernandez J."/>
            <person name="Hines S."/>
            <person name="Holder M."/>
            <person name="Hume J."/>
            <person name="Jhangiani S.N."/>
            <person name="Joshi V."/>
            <person name="Khan Z.M."/>
            <person name="Jackson L."/>
            <person name="Kovar C."/>
            <person name="Kowis A."/>
            <person name="Lee S."/>
            <person name="Lewis L.R."/>
            <person name="Margolis J."/>
            <person name="Morgan M."/>
            <person name="Nazareth L.V."/>
            <person name="Nguyen N."/>
            <person name="Okwuonu G."/>
            <person name="Parker D."/>
            <person name="Richards S."/>
            <person name="Ruiz S.J."/>
            <person name="Santibanez J."/>
            <person name="Savard J."/>
            <person name="Scherer S.E."/>
            <person name="Schneider B."/>
            <person name="Sodergren E."/>
            <person name="Tautz D."/>
            <person name="Vattahil S."/>
            <person name="Villasana D."/>
            <person name="White C.S."/>
            <person name="Wright R."/>
            <person name="Park Y."/>
            <person name="Beeman R.W."/>
            <person name="Lord J."/>
            <person name="Oppert B."/>
            <person name="Lorenzen M."/>
            <person name="Brown S."/>
            <person name="Wang L."/>
            <person name="Savard J."/>
            <person name="Tautz D."/>
            <person name="Richards S."/>
            <person name="Weinstock G."/>
            <person name="Gibbs R.A."/>
            <person name="Liu Y."/>
            <person name="Worley K."/>
            <person name="Weinstock G."/>
            <person name="Elsik C.G."/>
            <person name="Reese J.T."/>
            <person name="Elhaik E."/>
            <person name="Landan G."/>
            <person name="Graur D."/>
            <person name="Arensburger P."/>
            <person name="Atkinson P."/>
            <person name="Beeman R.W."/>
            <person name="Beidler J."/>
            <person name="Brown S.J."/>
            <person name="Demuth J.P."/>
            <person name="Drury D.W."/>
            <person name="Du Y.Z."/>
            <person name="Fujiwara H."/>
            <person name="Lorenzen M."/>
            <person name="Maselli V."/>
            <person name="Osanai M."/>
            <person name="Park Y."/>
            <person name="Robertson H.M."/>
            <person name="Tu Z."/>
            <person name="Wang J.J."/>
            <person name="Wang S."/>
            <person name="Richards S."/>
            <person name="Song H."/>
            <person name="Zhang L."/>
            <person name="Sodergren E."/>
            <person name="Werner D."/>
            <person name="Stanke M."/>
            <person name="Morgenstern B."/>
            <person name="Solovyev V."/>
            <person name="Kosarev P."/>
            <person name="Brown G."/>
            <person name="Chen H.C."/>
            <person name="Ermolaeva O."/>
            <person name="Hlavina W."/>
            <person name="Kapustin Y."/>
            <person name="Kiryutin B."/>
            <person name="Kitts P."/>
            <person name="Maglott D."/>
            <person name="Pruitt K."/>
            <person name="Sapojnikov V."/>
            <person name="Souvorov A."/>
            <person name="Mackey A.J."/>
            <person name="Waterhouse R.M."/>
            <person name="Wyder S."/>
            <person name="Zdobnov E.M."/>
            <person name="Zdobnov E.M."/>
            <person name="Wyder S."/>
            <person name="Kriventseva E.V."/>
            <person name="Kadowaki T."/>
            <person name="Bork P."/>
            <person name="Aranda M."/>
            <person name="Bao R."/>
            <person name="Beermann A."/>
            <person name="Berns N."/>
            <person name="Bolognesi R."/>
            <person name="Bonneton F."/>
            <person name="Bopp D."/>
            <person name="Brown S.J."/>
            <person name="Bucher G."/>
            <person name="Butts T."/>
            <person name="Chaumot A."/>
            <person name="Denell R.E."/>
            <person name="Ferrier D.E."/>
            <person name="Friedrich M."/>
            <person name="Gordon C.M."/>
            <person name="Jindra M."/>
            <person name="Klingler M."/>
            <person name="Lan Q."/>
            <person name="Lattorff H.M."/>
            <person name="Laudet V."/>
            <person name="von Levetsow C."/>
            <person name="Liu Z."/>
            <person name="Lutz R."/>
            <person name="Lynch J.A."/>
            <person name="da Fonseca R.N."/>
            <person name="Posnien N."/>
            <person name="Reuter R."/>
            <person name="Roth S."/>
            <person name="Savard J."/>
            <person name="Schinko J.B."/>
            <person name="Schmitt C."/>
            <person name="Schoppmeier M."/>
            <person name="Schroder R."/>
            <person name="Shippy T.D."/>
            <person name="Simonnet F."/>
            <person name="Marques-Souza H."/>
            <person name="Tautz D."/>
            <person name="Tomoyasu Y."/>
            <person name="Trauner J."/>
            <person name="Van der Zee M."/>
            <person name="Vervoort M."/>
            <person name="Wittkopp N."/>
            <person name="Wimmer E.A."/>
            <person name="Yang X."/>
            <person name="Jones A.K."/>
            <person name="Sattelle D.B."/>
            <person name="Ebert P.R."/>
            <person name="Nelson D."/>
            <person name="Scott J.G."/>
            <person name="Beeman R.W."/>
            <person name="Muthukrishnan S."/>
            <person name="Kramer K.J."/>
            <person name="Arakane Y."/>
            <person name="Beeman R.W."/>
            <person name="Zhu Q."/>
            <person name="Hogenkamp D."/>
            <person name="Dixit R."/>
            <person name="Oppert B."/>
            <person name="Jiang H."/>
            <person name="Zou Z."/>
            <person name="Marshall J."/>
            <person name="Elpidina E."/>
            <person name="Vinokurov K."/>
            <person name="Oppert C."/>
            <person name="Zou Z."/>
            <person name="Evans J."/>
            <person name="Lu Z."/>
            <person name="Zhao P."/>
            <person name="Sumathipala N."/>
            <person name="Altincicek B."/>
            <person name="Vilcinskas A."/>
            <person name="Williams M."/>
            <person name="Hultmark D."/>
            <person name="Hetru C."/>
            <person name="Jiang H."/>
            <person name="Grimmelikhuijzen C.J."/>
            <person name="Hauser F."/>
            <person name="Cazzamali G."/>
            <person name="Williamson M."/>
            <person name="Park Y."/>
            <person name="Li B."/>
            <person name="Tanaka Y."/>
            <person name="Predel R."/>
            <person name="Neupert S."/>
            <person name="Schachtner J."/>
            <person name="Verleyen P."/>
            <person name="Raible F."/>
            <person name="Bork P."/>
            <person name="Friedrich M."/>
            <person name="Walden K.K."/>
            <person name="Robertson H.M."/>
            <person name="Angeli S."/>
            <person name="Foret S."/>
            <person name="Bucher G."/>
            <person name="Schuetz S."/>
            <person name="Maleszka R."/>
            <person name="Wimmer E.A."/>
            <person name="Beeman R.W."/>
            <person name="Lorenzen M."/>
            <person name="Tomoyasu Y."/>
            <person name="Miller S.C."/>
            <person name="Grossmann D."/>
            <person name="Bucher G."/>
        </authorList>
    </citation>
    <scope>NUCLEOTIDE SEQUENCE [LARGE SCALE GENOMIC DNA]</scope>
    <source>
        <strain evidence="4 5">Georgia GA2</strain>
    </source>
</reference>
<evidence type="ECO:0000313" key="4">
    <source>
        <dbReference type="EMBL" id="EFA00595.1"/>
    </source>
</evidence>
<sequence>MSSREIILTLKDGVRVIRINRPKTKNAFDSNVYTTITNTLTEDAQNDNVVVTIITGTGEYYSSGFDIKSAMSKFGGGDTRGVDELKAMINAFIIYPKLLIALVNGPAIGIAVTTAALCDIVYASERATFETPFLRIGLCAEGCSSYNFPNILGRSKASEMLFLGKKMTAQEAYQFGFVAEVIPHEQLDQFAHKLMTLGKELSVNGVKITKKLILNNYRNVLCECNERELDQLVECFGSEEFSEGIMKFMSRKSKL</sequence>
<evidence type="ECO:0000256" key="2">
    <source>
        <dbReference type="ARBA" id="ARBA00023140"/>
    </source>
</evidence>
<dbReference type="Gene3D" id="1.10.12.10">
    <property type="entry name" value="Lyase 2-enoyl-coa Hydratase, Chain A, domain 2"/>
    <property type="match status" value="1"/>
</dbReference>
<reference evidence="4 5" key="2">
    <citation type="journal article" date="2010" name="Nucleic Acids Res.">
        <title>BeetleBase in 2010: revisions to provide comprehensive genomic information for Tribolium castaneum.</title>
        <authorList>
            <person name="Kim H.S."/>
            <person name="Murphy T."/>
            <person name="Xia J."/>
            <person name="Caragea D."/>
            <person name="Park Y."/>
            <person name="Beeman R.W."/>
            <person name="Lorenzen M.D."/>
            <person name="Butcher S."/>
            <person name="Manak J.R."/>
            <person name="Brown S.J."/>
        </authorList>
    </citation>
    <scope>GENOME REANNOTATION</scope>
    <source>
        <strain evidence="4 5">Georgia GA2</strain>
    </source>
</reference>
<evidence type="ECO:0000313" key="5">
    <source>
        <dbReference type="Proteomes" id="UP000007266"/>
    </source>
</evidence>
<dbReference type="Gene3D" id="3.90.226.10">
    <property type="entry name" value="2-enoyl-CoA Hydratase, Chain A, domain 1"/>
    <property type="match status" value="1"/>
</dbReference>
<protein>
    <submittedName>
        <fullName evidence="4">Enoyl-CoA delta isomerase 2, mitochondrial-like Protein</fullName>
    </submittedName>
</protein>
<dbReference type="InterPro" id="IPR014748">
    <property type="entry name" value="Enoyl-CoA_hydra_C"/>
</dbReference>
<dbReference type="SUPFAM" id="SSF52096">
    <property type="entry name" value="ClpP/crotonase"/>
    <property type="match status" value="1"/>
</dbReference>
<dbReference type="KEGG" id="tca:662039"/>
<dbReference type="PANTHER" id="PTHR43684">
    <property type="match status" value="1"/>
</dbReference>
<proteinExistence type="predicted"/>
<keyword evidence="2" id="KW-0576">Peroxisome</keyword>
<dbReference type="Proteomes" id="UP000007266">
    <property type="component" value="Linkage group 3"/>
</dbReference>
<dbReference type="InterPro" id="IPR029045">
    <property type="entry name" value="ClpP/crotonase-like_dom_sf"/>
</dbReference>
<evidence type="ECO:0000256" key="1">
    <source>
        <dbReference type="ARBA" id="ARBA00004275"/>
    </source>
</evidence>
<dbReference type="Pfam" id="PF00378">
    <property type="entry name" value="ECH_1"/>
    <property type="match status" value="1"/>
</dbReference>
<dbReference type="OMA" id="FQAIMDF"/>
<keyword evidence="3 4" id="KW-0413">Isomerase</keyword>
<dbReference type="EMBL" id="KQ971321">
    <property type="protein sequence ID" value="EFA00595.1"/>
    <property type="molecule type" value="Genomic_DNA"/>
</dbReference>
<dbReference type="InterPro" id="IPR001753">
    <property type="entry name" value="Enoyl-CoA_hydra/iso"/>
</dbReference>
<dbReference type="GO" id="GO:0005777">
    <property type="term" value="C:peroxisome"/>
    <property type="evidence" value="ECO:0007669"/>
    <property type="project" value="UniProtKB-SubCell"/>
</dbReference>